<comment type="caution">
    <text evidence="1">The sequence shown here is derived from an EMBL/GenBank/DDBJ whole genome shotgun (WGS) entry which is preliminary data.</text>
</comment>
<keyword evidence="2" id="KW-1185">Reference proteome</keyword>
<protein>
    <submittedName>
        <fullName evidence="1">Uncharacterized protein</fullName>
    </submittedName>
</protein>
<proteinExistence type="predicted"/>
<gene>
    <name evidence="1" type="ORF">C9E81_03610</name>
</gene>
<sequence length="79" mass="9064">MKLGKKISGSKRKEVIFEPNRILGPTWSIEKVGDRYIYEYMSGGLAGGLKRHEITKADFEDVRAGRMSDYDLLLKYHLS</sequence>
<dbReference type="EMBL" id="QOKZ01000001">
    <property type="protein sequence ID" value="RMC37831.1"/>
    <property type="molecule type" value="Genomic_DNA"/>
</dbReference>
<dbReference type="Proteomes" id="UP000273516">
    <property type="component" value="Unassembled WGS sequence"/>
</dbReference>
<dbReference type="RefSeq" id="WP_122110915.1">
    <property type="nucleotide sequence ID" value="NZ_QOKZ01000001.1"/>
</dbReference>
<name>A0A3M0MJQ5_9RHOB</name>
<reference evidence="1 2" key="1">
    <citation type="submission" date="2018-07" db="EMBL/GenBank/DDBJ databases">
        <authorList>
            <person name="Zhang Y."/>
            <person name="Wang L."/>
            <person name="Ma S."/>
        </authorList>
    </citation>
    <scope>NUCLEOTIDE SEQUENCE [LARGE SCALE GENOMIC DNA]</scope>
    <source>
        <strain evidence="1 2">4-2</strain>
    </source>
</reference>
<evidence type="ECO:0000313" key="2">
    <source>
        <dbReference type="Proteomes" id="UP000273516"/>
    </source>
</evidence>
<dbReference type="AlphaFoldDB" id="A0A3M0MJQ5"/>
<evidence type="ECO:0000313" key="1">
    <source>
        <dbReference type="EMBL" id="RMC37831.1"/>
    </source>
</evidence>
<organism evidence="1 2">
    <name type="scientific">Paracoccus alkanivorans</name>
    <dbReference type="NCBI Taxonomy" id="2116655"/>
    <lineage>
        <taxon>Bacteria</taxon>
        <taxon>Pseudomonadati</taxon>
        <taxon>Pseudomonadota</taxon>
        <taxon>Alphaproteobacteria</taxon>
        <taxon>Rhodobacterales</taxon>
        <taxon>Paracoccaceae</taxon>
        <taxon>Paracoccus</taxon>
    </lineage>
</organism>
<accession>A0A3M0MJQ5</accession>